<sequence length="628" mass="65714">MAAQHVNRHLLEALPLFASAKHADCFIIFYLDADKTDAENTRGKRLRLANGSALPLPPKVVFGDPLPAHRWVLEAASVFFQAQERWANNGPSGRPELRIPLGSEDEAAGARAAIEFAYTGRVKSVSGVRAVLETRWQAQVLEIRDCAQVCDEALQRILDDDGAAAGAAAGPSSGAGGVASTQQQQPPVLQLYACEELWPNPAAEPSFAAVLQQAASKLVAHFGDALRTICTSSLRAQLLGLPPTGLRALLGSNGFGSDDEASVLALLATWIKRNYDDTDEQVRQQLCRTVRLAQVATPYRDVVVPVLATDYEINPQRPAGWFPLGSTDASYVTGFAKLTDPERRRLLACQRNDPWVIGSGRLLDLTPRPQCIPPEGLTFSWSLDQQDLLSHLQALKPGREPKVVQLTFDQVGGPYILSRGFEWGLGIQLTAAAPGHRPPAAGLSLVCHLPAAFRVSGSRLRAAKRFSACVPVDARVTVRRWQQRRDGGGDAAAAAADVTVSWGGATDTVVVGFGCALSDVLPLLQQPGEGGGGDGATAATSSSGAAASGGGGSANAAAGGSVETDAGSGGGGGSTTVGGGDGGDDPLAAWGEYLRDGKIRGNLTIMRPPQRSAPAEAKQATARVVGNG</sequence>
<proteinExistence type="predicted"/>
<accession>A0A9W6BL99</accession>
<keyword evidence="3" id="KW-1185">Reference proteome</keyword>
<dbReference type="EMBL" id="BRXU01000009">
    <property type="protein sequence ID" value="GLC54093.1"/>
    <property type="molecule type" value="Genomic_DNA"/>
</dbReference>
<dbReference type="Proteomes" id="UP001165080">
    <property type="component" value="Unassembled WGS sequence"/>
</dbReference>
<gene>
    <name evidence="2" type="primary">PLEST001589</name>
    <name evidence="2" type="ORF">PLESTB_000823000</name>
</gene>
<dbReference type="InterPro" id="IPR011333">
    <property type="entry name" value="SKP1/BTB/POZ_sf"/>
</dbReference>
<evidence type="ECO:0000256" key="1">
    <source>
        <dbReference type="SAM" id="MobiDB-lite"/>
    </source>
</evidence>
<evidence type="ECO:0000313" key="2">
    <source>
        <dbReference type="EMBL" id="GLC54093.1"/>
    </source>
</evidence>
<evidence type="ECO:0008006" key="4">
    <source>
        <dbReference type="Google" id="ProtNLM"/>
    </source>
</evidence>
<feature type="region of interest" description="Disordered" evidence="1">
    <location>
        <begin position="605"/>
        <end position="628"/>
    </location>
</feature>
<protein>
    <recommendedName>
        <fullName evidence="4">BACK domain-containing protein</fullName>
    </recommendedName>
</protein>
<dbReference type="AlphaFoldDB" id="A0A9W6BL99"/>
<dbReference type="CDD" id="cd18186">
    <property type="entry name" value="BTB_POZ_ZBTB_KLHL-like"/>
    <property type="match status" value="1"/>
</dbReference>
<dbReference type="OrthoDB" id="546755at2759"/>
<name>A0A9W6BL99_9CHLO</name>
<feature type="region of interest" description="Disordered" evidence="1">
    <location>
        <begin position="528"/>
        <end position="589"/>
    </location>
</feature>
<feature type="compositionally biased region" description="Gly residues" evidence="1">
    <location>
        <begin position="567"/>
        <end position="581"/>
    </location>
</feature>
<dbReference type="Gene3D" id="3.30.710.10">
    <property type="entry name" value="Potassium Channel Kv1.1, Chain A"/>
    <property type="match status" value="1"/>
</dbReference>
<feature type="compositionally biased region" description="Low complexity" evidence="1">
    <location>
        <begin position="536"/>
        <end position="546"/>
    </location>
</feature>
<feature type="compositionally biased region" description="Low complexity" evidence="1">
    <location>
        <begin position="554"/>
        <end position="566"/>
    </location>
</feature>
<organism evidence="2 3">
    <name type="scientific">Pleodorina starrii</name>
    <dbReference type="NCBI Taxonomy" id="330485"/>
    <lineage>
        <taxon>Eukaryota</taxon>
        <taxon>Viridiplantae</taxon>
        <taxon>Chlorophyta</taxon>
        <taxon>core chlorophytes</taxon>
        <taxon>Chlorophyceae</taxon>
        <taxon>CS clade</taxon>
        <taxon>Chlamydomonadales</taxon>
        <taxon>Volvocaceae</taxon>
        <taxon>Pleodorina</taxon>
    </lineage>
</organism>
<reference evidence="2 3" key="1">
    <citation type="journal article" date="2023" name="Commun. Biol.">
        <title>Reorganization of the ancestral sex-determining regions during the evolution of trioecy in Pleodorina starrii.</title>
        <authorList>
            <person name="Takahashi K."/>
            <person name="Suzuki S."/>
            <person name="Kawai-Toyooka H."/>
            <person name="Yamamoto K."/>
            <person name="Hamaji T."/>
            <person name="Ootsuki R."/>
            <person name="Yamaguchi H."/>
            <person name="Kawachi M."/>
            <person name="Higashiyama T."/>
            <person name="Nozaki H."/>
        </authorList>
    </citation>
    <scope>NUCLEOTIDE SEQUENCE [LARGE SCALE GENOMIC DNA]</scope>
    <source>
        <strain evidence="2 3">NIES-4479</strain>
    </source>
</reference>
<comment type="caution">
    <text evidence="2">The sequence shown here is derived from an EMBL/GenBank/DDBJ whole genome shotgun (WGS) entry which is preliminary data.</text>
</comment>
<evidence type="ECO:0000313" key="3">
    <source>
        <dbReference type="Proteomes" id="UP001165080"/>
    </source>
</evidence>